<dbReference type="Pfam" id="PF05096">
    <property type="entry name" value="Glu_cyclase_2"/>
    <property type="match status" value="1"/>
</dbReference>
<keyword evidence="2" id="KW-0732">Signal</keyword>
<dbReference type="PANTHER" id="PTHR31270:SF1">
    <property type="entry name" value="GLUTAMINYL-PEPTIDE CYCLOTRANSFERASE"/>
    <property type="match status" value="1"/>
</dbReference>
<dbReference type="Gene3D" id="2.130.10.10">
    <property type="entry name" value="YVTN repeat-like/Quinoprotein amine dehydrogenase"/>
    <property type="match status" value="1"/>
</dbReference>
<feature type="signal peptide" evidence="2">
    <location>
        <begin position="1"/>
        <end position="20"/>
    </location>
</feature>
<dbReference type="InterPro" id="IPR015943">
    <property type="entry name" value="WD40/YVTN_repeat-like_dom_sf"/>
</dbReference>
<dbReference type="InterPro" id="IPR007788">
    <property type="entry name" value="QCT"/>
</dbReference>
<evidence type="ECO:0000313" key="4">
    <source>
        <dbReference type="Proteomes" id="UP000582837"/>
    </source>
</evidence>
<dbReference type="InterPro" id="IPR011044">
    <property type="entry name" value="Quino_amine_DH_bsu"/>
</dbReference>
<evidence type="ECO:0000313" key="3">
    <source>
        <dbReference type="EMBL" id="MBB6070652.1"/>
    </source>
</evidence>
<dbReference type="GO" id="GO:0016603">
    <property type="term" value="F:glutaminyl-peptide cyclotransferase activity"/>
    <property type="evidence" value="ECO:0007669"/>
    <property type="project" value="InterPro"/>
</dbReference>
<name>A0A841GY30_9BACT</name>
<comment type="caution">
    <text evidence="3">The sequence shown here is derived from an EMBL/GenBank/DDBJ whole genome shotgun (WGS) entry which is preliminary data.</text>
</comment>
<organism evidence="3 4">
    <name type="scientific">Longimicrobium terrae</name>
    <dbReference type="NCBI Taxonomy" id="1639882"/>
    <lineage>
        <taxon>Bacteria</taxon>
        <taxon>Pseudomonadati</taxon>
        <taxon>Gemmatimonadota</taxon>
        <taxon>Longimicrobiia</taxon>
        <taxon>Longimicrobiales</taxon>
        <taxon>Longimicrobiaceae</taxon>
        <taxon>Longimicrobium</taxon>
    </lineage>
</organism>
<dbReference type="Proteomes" id="UP000582837">
    <property type="component" value="Unassembled WGS sequence"/>
</dbReference>
<protein>
    <submittedName>
        <fullName evidence="3">Glutamine cyclotransferase</fullName>
    </submittedName>
</protein>
<dbReference type="EMBL" id="JACHIA010000005">
    <property type="protein sequence ID" value="MBB6070652.1"/>
    <property type="molecule type" value="Genomic_DNA"/>
</dbReference>
<feature type="chain" id="PRO_5032340124" evidence="2">
    <location>
        <begin position="21"/>
        <end position="272"/>
    </location>
</feature>
<dbReference type="RefSeq" id="WP_170034497.1">
    <property type="nucleotide sequence ID" value="NZ_JABDTL010000001.1"/>
</dbReference>
<sequence length="272" mass="29565">MPRVPLLWGMVILMTTAASCGGDGTADRSGTQTPPPGPPAPVVAVDQVRSYPHDTASFTQGLVWQGGNLYESTGRYGTSTVRQVELETGAVIRSTPLAPQYFAEGLALVGDSLFQLTWREGVMFVYDRATLRPGRQISYQGEGWGLTTDGRSLIISDGSSYLTFLDARTLNPQRTVQVVDAGQGVNDLNELEWVKGEVWANVWHTNRIARIDPQTGQVKGWLDLAALVPPVSDPEGVLNGIAYDSQTNRLLVTGKLWPKIFEIRIPSLGIGQ</sequence>
<gene>
    <name evidence="3" type="ORF">HNQ61_002273</name>
</gene>
<dbReference type="AlphaFoldDB" id="A0A841GY30"/>
<dbReference type="SUPFAM" id="SSF50969">
    <property type="entry name" value="YVTN repeat-like/Quinoprotein amine dehydrogenase"/>
    <property type="match status" value="1"/>
</dbReference>
<keyword evidence="4" id="KW-1185">Reference proteome</keyword>
<dbReference type="PANTHER" id="PTHR31270">
    <property type="entry name" value="GLUTAMINYL-PEPTIDE CYCLOTRANSFERASE"/>
    <property type="match status" value="1"/>
</dbReference>
<keyword evidence="3" id="KW-0808">Transferase</keyword>
<feature type="region of interest" description="Disordered" evidence="1">
    <location>
        <begin position="21"/>
        <end position="40"/>
    </location>
</feature>
<evidence type="ECO:0000256" key="1">
    <source>
        <dbReference type="SAM" id="MobiDB-lite"/>
    </source>
</evidence>
<evidence type="ECO:0000256" key="2">
    <source>
        <dbReference type="SAM" id="SignalP"/>
    </source>
</evidence>
<accession>A0A841GY30</accession>
<dbReference type="PROSITE" id="PS51257">
    <property type="entry name" value="PROKAR_LIPOPROTEIN"/>
    <property type="match status" value="1"/>
</dbReference>
<proteinExistence type="predicted"/>
<reference evidence="3 4" key="1">
    <citation type="submission" date="2020-08" db="EMBL/GenBank/DDBJ databases">
        <title>Genomic Encyclopedia of Type Strains, Phase IV (KMG-IV): sequencing the most valuable type-strain genomes for metagenomic binning, comparative biology and taxonomic classification.</title>
        <authorList>
            <person name="Goeker M."/>
        </authorList>
    </citation>
    <scope>NUCLEOTIDE SEQUENCE [LARGE SCALE GENOMIC DNA]</scope>
    <source>
        <strain evidence="3 4">DSM 29007</strain>
    </source>
</reference>